<organism evidence="1 2">
    <name type="scientific">Pandoravirus inopinatum</name>
    <dbReference type="NCBI Taxonomy" id="1605721"/>
    <lineage>
        <taxon>Viruses</taxon>
        <taxon>Pandoravirus</taxon>
    </lineage>
</organism>
<dbReference type="GeneID" id="23462692"/>
<dbReference type="Proteomes" id="UP000202511">
    <property type="component" value="Segment"/>
</dbReference>
<proteinExistence type="predicted"/>
<evidence type="ECO:0000313" key="2">
    <source>
        <dbReference type="Proteomes" id="UP000202511"/>
    </source>
</evidence>
<dbReference type="RefSeq" id="YP_009120010.1">
    <property type="nucleotide sequence ID" value="NC_026440.1"/>
</dbReference>
<evidence type="ECO:0000313" key="1">
    <source>
        <dbReference type="EMBL" id="AJF97775.1"/>
    </source>
</evidence>
<reference evidence="1 2" key="1">
    <citation type="journal article" date="2015" name="Parasitol. Res.">
        <title>Viruses in close associations with free-living amoebae.</title>
        <authorList>
            <person name="Scheid P."/>
        </authorList>
    </citation>
    <scope>NUCLEOTIDE SEQUENCE [LARGE SCALE GENOMIC DNA]</scope>
    <source>
        <strain evidence="1">KlaHel</strain>
    </source>
</reference>
<dbReference type="EMBL" id="KP136319">
    <property type="protein sequence ID" value="AJF97775.1"/>
    <property type="molecule type" value="Genomic_DNA"/>
</dbReference>
<name>A0A0B5J7E1_9VIRU</name>
<dbReference type="KEGG" id="vg:23462692"/>
<sequence>MAARAAVVYGNTRVLDVLAARPGIGAVSTARGLDDLVRRAAAACSARGFAWCRTALTRIGTNVDIVGAACDAVMGPWIENGPRIAWNTDAAVQFLDWLCRPDGGGFADALAIPSAAREIIRCAGHPRRFPSDDHQGNTARHAHAVAAFLESRLSGVPTAEIVSTTTSQ</sequence>
<accession>A0A0B5J7E1</accession>
<protein>
    <submittedName>
        <fullName evidence="1">Uncharacterized protein</fullName>
    </submittedName>
</protein>